<dbReference type="RefSeq" id="WP_009449492.1">
    <property type="nucleotide sequence ID" value="NZ_AMSI01000003.1"/>
</dbReference>
<evidence type="ECO:0000313" key="1">
    <source>
        <dbReference type="EMBL" id="EKF43302.1"/>
    </source>
</evidence>
<dbReference type="Proteomes" id="UP000007374">
    <property type="component" value="Unassembled WGS sequence"/>
</dbReference>
<dbReference type="STRING" id="721133.SAMN05216176_101367"/>
<evidence type="ECO:0000313" key="2">
    <source>
        <dbReference type="Proteomes" id="UP000007374"/>
    </source>
</evidence>
<sequence>MTREQKFTQFRRKQIAELRPYVPGDDLEGVSVAPADTIAGSPKLGDMIARNPKNHEDLWLVAAQYFSDNFEPVPALTAGEEAGGVKVKALEWKRYRNGDAYAVTPFGDVYTAYAGGYWRITKQGKAGKFIRAGFDVASAQAAAQADYENSVLSVIEPTPSPIVDDAMVERAAKPIYQTICEALRDFGIAEDVVANDPEVASSAHITAVAVLNAALSGAREGGGNALD</sequence>
<dbReference type="EMBL" id="AMSI01000003">
    <property type="protein sequence ID" value="EKF43302.1"/>
    <property type="molecule type" value="Genomic_DNA"/>
</dbReference>
<proteinExistence type="predicted"/>
<dbReference type="AlphaFoldDB" id="K2PQH7"/>
<comment type="caution">
    <text evidence="1">The sequence shown here is derived from an EMBL/GenBank/DDBJ whole genome shotgun (WGS) entry which is preliminary data.</text>
</comment>
<gene>
    <name evidence="1" type="ORF">NA8A_04703</name>
</gene>
<keyword evidence="2" id="KW-1185">Reference proteome</keyword>
<dbReference type="PATRIC" id="fig|1231190.3.peg.982"/>
<protein>
    <submittedName>
        <fullName evidence="1">Uncharacterized protein</fullName>
    </submittedName>
</protein>
<reference evidence="1 2" key="1">
    <citation type="journal article" date="2012" name="J. Bacteriol.">
        <title>Genome Sequence of Nitratireductor indicus Type Strain C115.</title>
        <authorList>
            <person name="Lai Q."/>
            <person name="Li G."/>
            <person name="Yu Z."/>
            <person name="Shao Z."/>
        </authorList>
    </citation>
    <scope>NUCLEOTIDE SEQUENCE [LARGE SCALE GENOMIC DNA]</scope>
    <source>
        <strain evidence="1 2">C115</strain>
    </source>
</reference>
<name>K2PQH7_9HYPH</name>
<organism evidence="1 2">
    <name type="scientific">Nitratireductor indicus C115</name>
    <dbReference type="NCBI Taxonomy" id="1231190"/>
    <lineage>
        <taxon>Bacteria</taxon>
        <taxon>Pseudomonadati</taxon>
        <taxon>Pseudomonadota</taxon>
        <taxon>Alphaproteobacteria</taxon>
        <taxon>Hyphomicrobiales</taxon>
        <taxon>Phyllobacteriaceae</taxon>
        <taxon>Nitratireductor</taxon>
    </lineage>
</organism>
<accession>K2PQH7</accession>